<dbReference type="PANTHER" id="PTHR32060">
    <property type="entry name" value="TAIL-SPECIFIC PROTEASE"/>
    <property type="match status" value="1"/>
</dbReference>
<evidence type="ECO:0000313" key="7">
    <source>
        <dbReference type="EMBL" id="GAA0876832.1"/>
    </source>
</evidence>
<dbReference type="RefSeq" id="WP_343790483.1">
    <property type="nucleotide sequence ID" value="NZ_BAAAFH010000022.1"/>
</dbReference>
<dbReference type="Pfam" id="PF03572">
    <property type="entry name" value="Peptidase_S41"/>
    <property type="match status" value="1"/>
</dbReference>
<dbReference type="InterPro" id="IPR005151">
    <property type="entry name" value="Tail-specific_protease"/>
</dbReference>
<dbReference type="NCBIfam" id="TIGR00225">
    <property type="entry name" value="prc"/>
    <property type="match status" value="1"/>
</dbReference>
<protein>
    <submittedName>
        <fullName evidence="7">S41 family peptidase</fullName>
    </submittedName>
</protein>
<evidence type="ECO:0000313" key="8">
    <source>
        <dbReference type="Proteomes" id="UP001501126"/>
    </source>
</evidence>
<dbReference type="InterPro" id="IPR029045">
    <property type="entry name" value="ClpP/crotonase-like_dom_sf"/>
</dbReference>
<sequence>MKNNIKLFFPLIVALALAGGYYMGLQLNKNSLITYGKSSSDLGAKFESILEVIEERYVDTIDRDHFLDKAINDVLHKLDPHSNYIPSSEVARMMESIDGKFGGIGVRFMLHRDSLAITHVIPLSPSEKADILPGDRIIEVDGVELSTISLSNSWVMDHLKGEPGTKVAVKVFRNGKTSKHVITRGIIPLESISCATMITPDVGYIRLEQFSQTSSDEFYSAATILKVKGMKKLIFDLRDNGGGVLGSAIEIIDEFLESGKLIVYTDGANQPERRYTSSSRGILKDIEVAVLINENSASASEIVAGAIQDNDRGMIIGRRSFGKGLVQEDIPLRDGSNIRLTVARYYTPTGRCIQRPYGENVDYTEDFFHRYENGELYAVDSTLFVDSLKYTTPGGRTVYGGGGIMPDIFVPYDSSHSSFYLSELRYGLAFGHFAFDKVNEWGRSKWKNEDIYAKTFSVSDALLNEFLTYAEKELGIDRDITGEEKSKANLRKYLKAEIARQIWVEQGYFRVIMESDPEALKAIEVLH</sequence>
<dbReference type="SMART" id="SM00245">
    <property type="entry name" value="TSPc"/>
    <property type="match status" value="1"/>
</dbReference>
<dbReference type="Gene3D" id="3.90.226.10">
    <property type="entry name" value="2-enoyl-CoA Hydratase, Chain A, domain 1"/>
    <property type="match status" value="1"/>
</dbReference>
<keyword evidence="4 5" id="KW-0720">Serine protease</keyword>
<gene>
    <name evidence="7" type="ORF">GCM10009118_32420</name>
</gene>
<dbReference type="Gene3D" id="2.30.42.10">
    <property type="match status" value="1"/>
</dbReference>
<evidence type="ECO:0000256" key="2">
    <source>
        <dbReference type="ARBA" id="ARBA00022670"/>
    </source>
</evidence>
<feature type="domain" description="PDZ" evidence="6">
    <location>
        <begin position="90"/>
        <end position="153"/>
    </location>
</feature>
<accession>A0ABP3Y7E8</accession>
<name>A0ABP3Y7E8_9FLAO</name>
<evidence type="ECO:0000259" key="6">
    <source>
        <dbReference type="PROSITE" id="PS50106"/>
    </source>
</evidence>
<dbReference type="InterPro" id="IPR004447">
    <property type="entry name" value="Peptidase_S41A"/>
</dbReference>
<dbReference type="CDD" id="cd06782">
    <property type="entry name" value="cpPDZ_CPP-like"/>
    <property type="match status" value="1"/>
</dbReference>
<evidence type="ECO:0000256" key="3">
    <source>
        <dbReference type="ARBA" id="ARBA00022801"/>
    </source>
</evidence>
<organism evidence="7 8">
    <name type="scientific">Wandonia haliotis</name>
    <dbReference type="NCBI Taxonomy" id="574963"/>
    <lineage>
        <taxon>Bacteria</taxon>
        <taxon>Pseudomonadati</taxon>
        <taxon>Bacteroidota</taxon>
        <taxon>Flavobacteriia</taxon>
        <taxon>Flavobacteriales</taxon>
        <taxon>Crocinitomicaceae</taxon>
        <taxon>Wandonia</taxon>
    </lineage>
</organism>
<keyword evidence="3 5" id="KW-0378">Hydrolase</keyword>
<comment type="caution">
    <text evidence="7">The sequence shown here is derived from an EMBL/GenBank/DDBJ whole genome shotgun (WGS) entry which is preliminary data.</text>
</comment>
<evidence type="ECO:0000256" key="1">
    <source>
        <dbReference type="ARBA" id="ARBA00009179"/>
    </source>
</evidence>
<dbReference type="Gene3D" id="3.30.750.44">
    <property type="match status" value="1"/>
</dbReference>
<evidence type="ECO:0000256" key="5">
    <source>
        <dbReference type="RuleBase" id="RU004404"/>
    </source>
</evidence>
<dbReference type="Proteomes" id="UP001501126">
    <property type="component" value="Unassembled WGS sequence"/>
</dbReference>
<dbReference type="SMART" id="SM00228">
    <property type="entry name" value="PDZ"/>
    <property type="match status" value="1"/>
</dbReference>
<keyword evidence="8" id="KW-1185">Reference proteome</keyword>
<dbReference type="PANTHER" id="PTHR32060:SF30">
    <property type="entry name" value="CARBOXY-TERMINAL PROCESSING PROTEASE CTPA"/>
    <property type="match status" value="1"/>
</dbReference>
<dbReference type="CDD" id="cd07560">
    <property type="entry name" value="Peptidase_S41_CPP"/>
    <property type="match status" value="1"/>
</dbReference>
<dbReference type="Pfam" id="PF13180">
    <property type="entry name" value="PDZ_2"/>
    <property type="match status" value="1"/>
</dbReference>
<keyword evidence="2 5" id="KW-0645">Protease</keyword>
<dbReference type="SUPFAM" id="SSF50156">
    <property type="entry name" value="PDZ domain-like"/>
    <property type="match status" value="1"/>
</dbReference>
<dbReference type="InterPro" id="IPR001478">
    <property type="entry name" value="PDZ"/>
</dbReference>
<evidence type="ECO:0000256" key="4">
    <source>
        <dbReference type="ARBA" id="ARBA00022825"/>
    </source>
</evidence>
<dbReference type="EMBL" id="BAAAFH010000022">
    <property type="protein sequence ID" value="GAA0876832.1"/>
    <property type="molecule type" value="Genomic_DNA"/>
</dbReference>
<proteinExistence type="inferred from homology"/>
<dbReference type="InterPro" id="IPR036034">
    <property type="entry name" value="PDZ_sf"/>
</dbReference>
<dbReference type="PROSITE" id="PS50106">
    <property type="entry name" value="PDZ"/>
    <property type="match status" value="1"/>
</dbReference>
<comment type="similarity">
    <text evidence="1 5">Belongs to the peptidase S41A family.</text>
</comment>
<dbReference type="SUPFAM" id="SSF52096">
    <property type="entry name" value="ClpP/crotonase"/>
    <property type="match status" value="1"/>
</dbReference>
<reference evidence="8" key="1">
    <citation type="journal article" date="2019" name="Int. J. Syst. Evol. Microbiol.">
        <title>The Global Catalogue of Microorganisms (GCM) 10K type strain sequencing project: providing services to taxonomists for standard genome sequencing and annotation.</title>
        <authorList>
            <consortium name="The Broad Institute Genomics Platform"/>
            <consortium name="The Broad Institute Genome Sequencing Center for Infectious Disease"/>
            <person name="Wu L."/>
            <person name="Ma J."/>
        </authorList>
    </citation>
    <scope>NUCLEOTIDE SEQUENCE [LARGE SCALE GENOMIC DNA]</scope>
    <source>
        <strain evidence="8">JCM 16083</strain>
    </source>
</reference>